<sequence length="38" mass="4542">MTPEKVLEVIETYRQLFIEKGIGKIDYPHNDLLDRETH</sequence>
<feature type="non-terminal residue" evidence="1">
    <location>
        <position position="38"/>
    </location>
</feature>
<gene>
    <name evidence="1" type="ORF">UU32_C0027G0011</name>
</gene>
<evidence type="ECO:0000313" key="1">
    <source>
        <dbReference type="EMBL" id="KKR85920.1"/>
    </source>
</evidence>
<evidence type="ECO:0000313" key="2">
    <source>
        <dbReference type="Proteomes" id="UP000033858"/>
    </source>
</evidence>
<dbReference type="Proteomes" id="UP000033858">
    <property type="component" value="Unassembled WGS sequence"/>
</dbReference>
<dbReference type="AlphaFoldDB" id="A0A0G0WN91"/>
<reference evidence="1 2" key="1">
    <citation type="journal article" date="2015" name="Nature">
        <title>rRNA introns, odd ribosomes, and small enigmatic genomes across a large radiation of phyla.</title>
        <authorList>
            <person name="Brown C.T."/>
            <person name="Hug L.A."/>
            <person name="Thomas B.C."/>
            <person name="Sharon I."/>
            <person name="Castelle C.J."/>
            <person name="Singh A."/>
            <person name="Wilkins M.J."/>
            <person name="Williams K.H."/>
            <person name="Banfield J.F."/>
        </authorList>
    </citation>
    <scope>NUCLEOTIDE SEQUENCE [LARGE SCALE GENOMIC DNA]</scope>
</reference>
<comment type="caution">
    <text evidence="1">The sequence shown here is derived from an EMBL/GenBank/DDBJ whole genome shotgun (WGS) entry which is preliminary data.</text>
</comment>
<accession>A0A0G0WN91</accession>
<proteinExistence type="predicted"/>
<name>A0A0G0WN91_9BACT</name>
<organism evidence="1 2">
    <name type="scientific">Candidatus Woesebacteria bacterium GW2011_GWB1_41_10</name>
    <dbReference type="NCBI Taxonomy" id="1618577"/>
    <lineage>
        <taxon>Bacteria</taxon>
        <taxon>Candidatus Woeseibacteriota</taxon>
    </lineage>
</organism>
<protein>
    <submittedName>
        <fullName evidence="1">Uncharacterized protein</fullName>
    </submittedName>
</protein>
<dbReference type="EMBL" id="LCAE01000027">
    <property type="protein sequence ID" value="KKR85920.1"/>
    <property type="molecule type" value="Genomic_DNA"/>
</dbReference>